<reference evidence="1 2" key="1">
    <citation type="journal article" date="2021" name="BMC Genomics">
        <title>Datura genome reveals duplications of psychoactive alkaloid biosynthetic genes and high mutation rate following tissue culture.</title>
        <authorList>
            <person name="Rajewski A."/>
            <person name="Carter-House D."/>
            <person name="Stajich J."/>
            <person name="Litt A."/>
        </authorList>
    </citation>
    <scope>NUCLEOTIDE SEQUENCE [LARGE SCALE GENOMIC DNA]</scope>
    <source>
        <strain evidence="1">AR-01</strain>
    </source>
</reference>
<keyword evidence="2" id="KW-1185">Reference proteome</keyword>
<evidence type="ECO:0000313" key="1">
    <source>
        <dbReference type="EMBL" id="MCE0480532.1"/>
    </source>
</evidence>
<dbReference type="EMBL" id="JACEIK010005022">
    <property type="protein sequence ID" value="MCE0480532.1"/>
    <property type="molecule type" value="Genomic_DNA"/>
</dbReference>
<organism evidence="1 2">
    <name type="scientific">Datura stramonium</name>
    <name type="common">Jimsonweed</name>
    <name type="synonym">Common thornapple</name>
    <dbReference type="NCBI Taxonomy" id="4076"/>
    <lineage>
        <taxon>Eukaryota</taxon>
        <taxon>Viridiplantae</taxon>
        <taxon>Streptophyta</taxon>
        <taxon>Embryophyta</taxon>
        <taxon>Tracheophyta</taxon>
        <taxon>Spermatophyta</taxon>
        <taxon>Magnoliopsida</taxon>
        <taxon>eudicotyledons</taxon>
        <taxon>Gunneridae</taxon>
        <taxon>Pentapetalae</taxon>
        <taxon>asterids</taxon>
        <taxon>lamiids</taxon>
        <taxon>Solanales</taxon>
        <taxon>Solanaceae</taxon>
        <taxon>Solanoideae</taxon>
        <taxon>Datureae</taxon>
        <taxon>Datura</taxon>
    </lineage>
</organism>
<gene>
    <name evidence="1" type="ORF">HAX54_037473</name>
</gene>
<protein>
    <submittedName>
        <fullName evidence="1">Uncharacterized protein</fullName>
    </submittedName>
</protein>
<proteinExistence type="predicted"/>
<sequence length="76" mass="8653">MERRCNVTVSQLHALMDGSDSLQVRSMPHGWRHGLASQFHRTSSVAHEWPLVGDDIMQYGARGQTKVRLGRVRLQL</sequence>
<accession>A0ABS8VM88</accession>
<evidence type="ECO:0000313" key="2">
    <source>
        <dbReference type="Proteomes" id="UP000823775"/>
    </source>
</evidence>
<comment type="caution">
    <text evidence="1">The sequence shown here is derived from an EMBL/GenBank/DDBJ whole genome shotgun (WGS) entry which is preliminary data.</text>
</comment>
<name>A0ABS8VM88_DATST</name>
<dbReference type="Proteomes" id="UP000823775">
    <property type="component" value="Unassembled WGS sequence"/>
</dbReference>